<evidence type="ECO:0000313" key="1">
    <source>
        <dbReference type="EMBL" id="RFZ38943.1"/>
    </source>
</evidence>
<proteinExistence type="predicted"/>
<reference evidence="1 2" key="1">
    <citation type="journal article" date="2018" name="Sci. Rep.">
        <title>Extensive genomic diversity among Mycobacterium marinum strains revealed by whole genome sequencing.</title>
        <authorList>
            <person name="Das S."/>
            <person name="Pettersson B.M."/>
            <person name="Behra P.R."/>
            <person name="Mallick A."/>
            <person name="Cheramie M."/>
            <person name="Ramesh M."/>
            <person name="Shirreff L."/>
            <person name="DuCote T."/>
            <person name="Dasgupta S."/>
            <person name="Ennis D.G."/>
            <person name="Kirsebom L.A."/>
        </authorList>
    </citation>
    <scope>NUCLEOTIDE SEQUENCE [LARGE SCALE GENOMIC DNA]</scope>
    <source>
        <strain evidence="1 2">Davis1</strain>
    </source>
</reference>
<sequence>MSHNASRSCPAAELFHPGSVRVEHRRGPLGDRVIFCGRFFLGYPCNSTEQEVPL</sequence>
<comment type="caution">
    <text evidence="1">The sequence shown here is derived from an EMBL/GenBank/DDBJ whole genome shotgun (WGS) entry which is preliminary data.</text>
</comment>
<dbReference type="AlphaFoldDB" id="A0A3E2MTV0"/>
<dbReference type="EMBL" id="PEDF01000110">
    <property type="protein sequence ID" value="RFZ38943.1"/>
    <property type="molecule type" value="Genomic_DNA"/>
</dbReference>
<protein>
    <submittedName>
        <fullName evidence="1">Uncharacterized protein</fullName>
    </submittedName>
</protein>
<accession>A0A3E2MTV0</accession>
<dbReference type="Proteomes" id="UP000257451">
    <property type="component" value="Unassembled WGS sequence"/>
</dbReference>
<evidence type="ECO:0000313" key="2">
    <source>
        <dbReference type="Proteomes" id="UP000257451"/>
    </source>
</evidence>
<name>A0A3E2MTV0_MYCMR</name>
<organism evidence="1 2">
    <name type="scientific">Mycobacterium marinum</name>
    <dbReference type="NCBI Taxonomy" id="1781"/>
    <lineage>
        <taxon>Bacteria</taxon>
        <taxon>Bacillati</taxon>
        <taxon>Actinomycetota</taxon>
        <taxon>Actinomycetes</taxon>
        <taxon>Mycobacteriales</taxon>
        <taxon>Mycobacteriaceae</taxon>
        <taxon>Mycobacterium</taxon>
        <taxon>Mycobacterium ulcerans group</taxon>
    </lineage>
</organism>
<gene>
    <name evidence="1" type="ORF">DAVIS_03374</name>
</gene>